<dbReference type="SUPFAM" id="SSF46785">
    <property type="entry name" value="Winged helix' DNA-binding domain"/>
    <property type="match status" value="1"/>
</dbReference>
<dbReference type="PROSITE" id="PS50949">
    <property type="entry name" value="HTH_GNTR"/>
    <property type="match status" value="1"/>
</dbReference>
<accession>A0A1B1N4P7</accession>
<dbReference type="GO" id="GO:0003677">
    <property type="term" value="F:DNA binding"/>
    <property type="evidence" value="ECO:0007669"/>
    <property type="project" value="UniProtKB-KW"/>
</dbReference>
<dbReference type="Pfam" id="PF00392">
    <property type="entry name" value="GntR"/>
    <property type="match status" value="1"/>
</dbReference>
<dbReference type="SMART" id="SM00345">
    <property type="entry name" value="HTH_GNTR"/>
    <property type="match status" value="1"/>
</dbReference>
<keyword evidence="2" id="KW-0238">DNA-binding</keyword>
<evidence type="ECO:0000256" key="3">
    <source>
        <dbReference type="ARBA" id="ARBA00023163"/>
    </source>
</evidence>
<reference evidence="5 6" key="1">
    <citation type="submission" date="2016-01" db="EMBL/GenBank/DDBJ databases">
        <title>Complete Genome Sequence of Paenibacillus yonginensis DCY84, a novel Plant Growth-Promoting Bacteria with Elicitation of Induced Systemic Resistance.</title>
        <authorList>
            <person name="Kim Y.J."/>
            <person name="Yang D.C."/>
            <person name="Sukweenadhi J."/>
        </authorList>
    </citation>
    <scope>NUCLEOTIDE SEQUENCE [LARGE SCALE GENOMIC DNA]</scope>
    <source>
        <strain evidence="5 6">DCY84</strain>
    </source>
</reference>
<dbReference type="OrthoDB" id="368257at2"/>
<proteinExistence type="predicted"/>
<dbReference type="SMART" id="SM00895">
    <property type="entry name" value="FCD"/>
    <property type="match status" value="1"/>
</dbReference>
<dbReference type="InterPro" id="IPR000524">
    <property type="entry name" value="Tscrpt_reg_HTH_GntR"/>
</dbReference>
<feature type="domain" description="HTH gntR-type" evidence="4">
    <location>
        <begin position="11"/>
        <end position="78"/>
    </location>
</feature>
<dbReference type="GO" id="GO:0003700">
    <property type="term" value="F:DNA-binding transcription factor activity"/>
    <property type="evidence" value="ECO:0007669"/>
    <property type="project" value="InterPro"/>
</dbReference>
<keyword evidence="6" id="KW-1185">Reference proteome</keyword>
<dbReference type="Gene3D" id="1.10.10.10">
    <property type="entry name" value="Winged helix-like DNA-binding domain superfamily/Winged helix DNA-binding domain"/>
    <property type="match status" value="1"/>
</dbReference>
<dbReference type="SUPFAM" id="SSF48008">
    <property type="entry name" value="GntR ligand-binding domain-like"/>
    <property type="match status" value="1"/>
</dbReference>
<dbReference type="EMBL" id="CP014167">
    <property type="protein sequence ID" value="ANS76418.1"/>
    <property type="molecule type" value="Genomic_DNA"/>
</dbReference>
<dbReference type="CDD" id="cd07377">
    <property type="entry name" value="WHTH_GntR"/>
    <property type="match status" value="1"/>
</dbReference>
<dbReference type="PANTHER" id="PTHR43537">
    <property type="entry name" value="TRANSCRIPTIONAL REGULATOR, GNTR FAMILY"/>
    <property type="match status" value="1"/>
</dbReference>
<evidence type="ECO:0000313" key="6">
    <source>
        <dbReference type="Proteomes" id="UP000092573"/>
    </source>
</evidence>
<keyword evidence="1" id="KW-0805">Transcription regulation</keyword>
<gene>
    <name evidence="5" type="ORF">AWM70_19090</name>
</gene>
<keyword evidence="3" id="KW-0804">Transcription</keyword>
<dbReference type="InterPro" id="IPR036388">
    <property type="entry name" value="WH-like_DNA-bd_sf"/>
</dbReference>
<dbReference type="RefSeq" id="WP_068699054.1">
    <property type="nucleotide sequence ID" value="NZ_CP014167.1"/>
</dbReference>
<dbReference type="KEGG" id="pyg:AWM70_19090"/>
<dbReference type="Pfam" id="PF07729">
    <property type="entry name" value="FCD"/>
    <property type="match status" value="1"/>
</dbReference>
<dbReference type="InterPro" id="IPR008920">
    <property type="entry name" value="TF_FadR/GntR_C"/>
</dbReference>
<dbReference type="Gene3D" id="1.20.120.530">
    <property type="entry name" value="GntR ligand-binding domain-like"/>
    <property type="match status" value="1"/>
</dbReference>
<evidence type="ECO:0000259" key="4">
    <source>
        <dbReference type="PROSITE" id="PS50949"/>
    </source>
</evidence>
<dbReference type="PANTHER" id="PTHR43537:SF24">
    <property type="entry name" value="GLUCONATE OPERON TRANSCRIPTIONAL REPRESSOR"/>
    <property type="match status" value="1"/>
</dbReference>
<evidence type="ECO:0000256" key="2">
    <source>
        <dbReference type="ARBA" id="ARBA00023125"/>
    </source>
</evidence>
<dbReference type="InterPro" id="IPR036390">
    <property type="entry name" value="WH_DNA-bd_sf"/>
</dbReference>
<dbReference type="Proteomes" id="UP000092573">
    <property type="component" value="Chromosome"/>
</dbReference>
<organism evidence="5 6">
    <name type="scientific">Paenibacillus yonginensis</name>
    <dbReference type="NCBI Taxonomy" id="1462996"/>
    <lineage>
        <taxon>Bacteria</taxon>
        <taxon>Bacillati</taxon>
        <taxon>Bacillota</taxon>
        <taxon>Bacilli</taxon>
        <taxon>Bacillales</taxon>
        <taxon>Paenibacillaceae</taxon>
        <taxon>Paenibacillus</taxon>
    </lineage>
</organism>
<evidence type="ECO:0000256" key="1">
    <source>
        <dbReference type="ARBA" id="ARBA00023015"/>
    </source>
</evidence>
<protein>
    <submittedName>
        <fullName evidence="5">GntR family transcriptional regulator</fullName>
    </submittedName>
</protein>
<name>A0A1B1N4P7_9BACL</name>
<dbReference type="PRINTS" id="PR00035">
    <property type="entry name" value="HTHGNTR"/>
</dbReference>
<evidence type="ECO:0000313" key="5">
    <source>
        <dbReference type="EMBL" id="ANS76418.1"/>
    </source>
</evidence>
<dbReference type="AlphaFoldDB" id="A0A1B1N4P7"/>
<dbReference type="InterPro" id="IPR011711">
    <property type="entry name" value="GntR_C"/>
</dbReference>
<dbReference type="STRING" id="1462996.AWM70_19090"/>
<sequence length="226" mass="25998">MRYPAEWLQGTSLGEAVASELRLQIINGTIKPGEVLSENRIAADFGTSRSPVREAMRTLSAEGLIRLERMGAAVIGLQPKDRDELYDVRYLIESFAQQRLADNPTDTLIERLNRVIDRMELAAKHEDIVEFAFQDLTFHETIIREADHTRIFHLWNSIRHVVMTVMLITTEEVFSRGEDNISRVINKHRKLINGLKSKDPARIQREVEEYFADSRNTLRRSLPPSS</sequence>